<feature type="compositionally biased region" description="Basic and acidic residues" evidence="1">
    <location>
        <begin position="240"/>
        <end position="251"/>
    </location>
</feature>
<dbReference type="EMBL" id="ATAO01000157">
    <property type="protein sequence ID" value="EQM80317.1"/>
    <property type="molecule type" value="Genomic_DNA"/>
</dbReference>
<dbReference type="CDD" id="cd05243">
    <property type="entry name" value="SDR_a5"/>
    <property type="match status" value="1"/>
</dbReference>
<sequence>MTATSTVLVVGATGSIGVHVVREALTRGRHVRALVRDASRAARVPEGAEIVIGDLTSAETLADAVAGVGSVVFVHGSHGGRGVAEKVDYGAVANVLTVLDGRPVRIALMTAVGTTDRANEGHDWKRRAERLVRASGNRYTVVRPGWFDYNAPDERHIVFRQGDQYSTASPADGVIARDQIARVLLDCLEIDAADHRTLELVAERGAAQEDLAPEFEALVRDTGIDGALDMPNMPLTDEPATVRDDLSRLGR</sequence>
<dbReference type="PANTHER" id="PTHR15020">
    <property type="entry name" value="FLAVIN REDUCTASE-RELATED"/>
    <property type="match status" value="1"/>
</dbReference>
<reference evidence="3 4" key="1">
    <citation type="journal article" date="2013" name="Genome Announc.">
        <title>Whole-genome sequences of five oyster-associated bacteria show potential for crude oil hydrocarbon degradation.</title>
        <authorList>
            <person name="Chauhan A."/>
            <person name="Green S."/>
            <person name="Pathak A."/>
            <person name="Thomas J."/>
            <person name="Venkatramanan R."/>
        </authorList>
    </citation>
    <scope>NUCLEOTIDE SEQUENCE [LARGE SCALE GENOMIC DNA]</scope>
    <source>
        <strain evidence="3 4">MF109</strain>
    </source>
</reference>
<dbReference type="PATRIC" id="fig|1333857.3.peg.1381"/>
<evidence type="ECO:0000313" key="3">
    <source>
        <dbReference type="EMBL" id="EQM80317.1"/>
    </source>
</evidence>
<gene>
    <name evidence="3" type="ORF">L687_15365</name>
</gene>
<comment type="caution">
    <text evidence="3">The sequence shown here is derived from an EMBL/GenBank/DDBJ whole genome shotgun (WGS) entry which is preliminary data.</text>
</comment>
<dbReference type="PANTHER" id="PTHR15020:SF50">
    <property type="entry name" value="UPF0659 PROTEIN YMR090W"/>
    <property type="match status" value="1"/>
</dbReference>
<evidence type="ECO:0000256" key="1">
    <source>
        <dbReference type="SAM" id="MobiDB-lite"/>
    </source>
</evidence>
<dbReference type="Pfam" id="PF13460">
    <property type="entry name" value="NAD_binding_10"/>
    <property type="match status" value="1"/>
</dbReference>
<dbReference type="RefSeq" id="WP_021199348.1">
    <property type="nucleotide sequence ID" value="NZ_ATAO01000157.1"/>
</dbReference>
<dbReference type="Proteomes" id="UP000016033">
    <property type="component" value="Unassembled WGS sequence"/>
</dbReference>
<dbReference type="AlphaFoldDB" id="T5KM92"/>
<evidence type="ECO:0000313" key="4">
    <source>
        <dbReference type="Proteomes" id="UP000016033"/>
    </source>
</evidence>
<dbReference type="InterPro" id="IPR036291">
    <property type="entry name" value="NAD(P)-bd_dom_sf"/>
</dbReference>
<evidence type="ECO:0000259" key="2">
    <source>
        <dbReference type="Pfam" id="PF13460"/>
    </source>
</evidence>
<dbReference type="InterPro" id="IPR016040">
    <property type="entry name" value="NAD(P)-bd_dom"/>
</dbReference>
<dbReference type="Gene3D" id="3.40.50.720">
    <property type="entry name" value="NAD(P)-binding Rossmann-like Domain"/>
    <property type="match status" value="1"/>
</dbReference>
<feature type="domain" description="NAD(P)-binding" evidence="2">
    <location>
        <begin position="11"/>
        <end position="189"/>
    </location>
</feature>
<feature type="region of interest" description="Disordered" evidence="1">
    <location>
        <begin position="229"/>
        <end position="251"/>
    </location>
</feature>
<accession>T5KM92</accession>
<dbReference type="SUPFAM" id="SSF51735">
    <property type="entry name" value="NAD(P)-binding Rossmann-fold domains"/>
    <property type="match status" value="1"/>
</dbReference>
<protein>
    <recommendedName>
        <fullName evidence="2">NAD(P)-binding domain-containing protein</fullName>
    </recommendedName>
</protein>
<name>T5KM92_MICMQ</name>
<proteinExistence type="predicted"/>
<organism evidence="3 4">
    <name type="scientific">Microbacterium maritypicum MF109</name>
    <dbReference type="NCBI Taxonomy" id="1333857"/>
    <lineage>
        <taxon>Bacteria</taxon>
        <taxon>Bacillati</taxon>
        <taxon>Actinomycetota</taxon>
        <taxon>Actinomycetes</taxon>
        <taxon>Micrococcales</taxon>
        <taxon>Microbacteriaceae</taxon>
        <taxon>Microbacterium</taxon>
    </lineage>
</organism>